<keyword evidence="1" id="KW-1133">Transmembrane helix</keyword>
<accession>A0A918F6C5</accession>
<proteinExistence type="predicted"/>
<gene>
    <name evidence="2" type="ORF">GCM10008957_18150</name>
</gene>
<sequence length="146" mass="15583">MAALPVESPGDRINAAWMRPVLSVIAGFGVALIVYGVAYSHGNPHGGVPDPLLAARLIPLELLLGVLAGLLVYRTFGRRQAAAPRPDTQERMVVRLALRKGGHFTLADLSEASPLTPQQAREVVGQMLEAGRLRASETEPGGYRLP</sequence>
<evidence type="ECO:0000313" key="3">
    <source>
        <dbReference type="Proteomes" id="UP000603865"/>
    </source>
</evidence>
<reference evidence="2" key="2">
    <citation type="submission" date="2020-09" db="EMBL/GenBank/DDBJ databases">
        <authorList>
            <person name="Sun Q."/>
            <person name="Ohkuma M."/>
        </authorList>
    </citation>
    <scope>NUCLEOTIDE SEQUENCE</scope>
    <source>
        <strain evidence="2">JCM 31311</strain>
    </source>
</reference>
<reference evidence="2" key="1">
    <citation type="journal article" date="2014" name="Int. J. Syst. Evol. Microbiol.">
        <title>Complete genome sequence of Corynebacterium casei LMG S-19264T (=DSM 44701T), isolated from a smear-ripened cheese.</title>
        <authorList>
            <consortium name="US DOE Joint Genome Institute (JGI-PGF)"/>
            <person name="Walter F."/>
            <person name="Albersmeier A."/>
            <person name="Kalinowski J."/>
            <person name="Ruckert C."/>
        </authorList>
    </citation>
    <scope>NUCLEOTIDE SEQUENCE</scope>
    <source>
        <strain evidence="2">JCM 31311</strain>
    </source>
</reference>
<name>A0A918F6C5_9DEIO</name>
<comment type="caution">
    <text evidence="2">The sequence shown here is derived from an EMBL/GenBank/DDBJ whole genome shotgun (WGS) entry which is preliminary data.</text>
</comment>
<feature type="transmembrane region" description="Helical" evidence="1">
    <location>
        <begin position="21"/>
        <end position="41"/>
    </location>
</feature>
<evidence type="ECO:0000256" key="1">
    <source>
        <dbReference type="SAM" id="Phobius"/>
    </source>
</evidence>
<dbReference type="EMBL" id="BMQL01000007">
    <property type="protein sequence ID" value="GGR05576.1"/>
    <property type="molecule type" value="Genomic_DNA"/>
</dbReference>
<evidence type="ECO:0000313" key="2">
    <source>
        <dbReference type="EMBL" id="GGR05576.1"/>
    </source>
</evidence>
<keyword evidence="3" id="KW-1185">Reference proteome</keyword>
<keyword evidence="1" id="KW-0812">Transmembrane</keyword>
<dbReference type="AlphaFoldDB" id="A0A918F6C5"/>
<keyword evidence="1" id="KW-0472">Membrane</keyword>
<organism evidence="2 3">
    <name type="scientific">Deinococcus ruber</name>
    <dbReference type="NCBI Taxonomy" id="1848197"/>
    <lineage>
        <taxon>Bacteria</taxon>
        <taxon>Thermotogati</taxon>
        <taxon>Deinococcota</taxon>
        <taxon>Deinococci</taxon>
        <taxon>Deinococcales</taxon>
        <taxon>Deinococcaceae</taxon>
        <taxon>Deinococcus</taxon>
    </lineage>
</organism>
<protein>
    <submittedName>
        <fullName evidence="2">Uncharacterized protein</fullName>
    </submittedName>
</protein>
<feature type="transmembrane region" description="Helical" evidence="1">
    <location>
        <begin position="53"/>
        <end position="73"/>
    </location>
</feature>
<dbReference type="Proteomes" id="UP000603865">
    <property type="component" value="Unassembled WGS sequence"/>
</dbReference>